<dbReference type="EMBL" id="CP046172">
    <property type="protein sequence ID" value="QIS08914.1"/>
    <property type="molecule type" value="Genomic_DNA"/>
</dbReference>
<dbReference type="Pfam" id="PF26580">
    <property type="entry name" value="Mtb12_C"/>
    <property type="match status" value="1"/>
</dbReference>
<evidence type="ECO:0000313" key="5">
    <source>
        <dbReference type="EMBL" id="QIS08914.1"/>
    </source>
</evidence>
<gene>
    <name evidence="5" type="ORF">F5544_05010</name>
</gene>
<accession>A0A6G9Y700</accession>
<feature type="chain" id="PRO_5039687641" description="Low molecular weight antigen MTB12-like C-terminal domain-containing protein" evidence="3">
    <location>
        <begin position="36"/>
        <end position="157"/>
    </location>
</feature>
<protein>
    <recommendedName>
        <fullName evidence="4">Low molecular weight antigen MTB12-like C-terminal domain-containing protein</fullName>
    </recommendedName>
</protein>
<name>A0A6G9Y700_9NOCA</name>
<dbReference type="RefSeq" id="WP_167472088.1">
    <property type="nucleotide sequence ID" value="NZ_CP046172.1"/>
</dbReference>
<evidence type="ECO:0000256" key="2">
    <source>
        <dbReference type="ARBA" id="ARBA00093774"/>
    </source>
</evidence>
<sequence length="157" mass="15986">MITSKNRAAAAAIAVTAAALLGPAGAALTAAPAVAAPSAYLAAAPSAGELQAKLQLALNRGAARADRAAELEVGEAGLPIIDQVAAIIDTLPGYQWSIVGPVDTEGDRTTAQLKTVAPGYPEMPLVELSWRQVDGKWKLSRESLCKIAGFAGLPCNV</sequence>
<keyword evidence="1 3" id="KW-0732">Signal</keyword>
<dbReference type="AlphaFoldDB" id="A0A6G9Y700"/>
<comment type="similarity">
    <text evidence="2">Belongs to the MTB12 family.</text>
</comment>
<reference evidence="5 6" key="1">
    <citation type="journal article" date="2019" name="ACS Chem. Biol.">
        <title>Identification and Mobilization of a Cryptic Antibiotic Biosynthesis Gene Locus from a Human-Pathogenic Nocardia Isolate.</title>
        <authorList>
            <person name="Herisse M."/>
            <person name="Ishida K."/>
            <person name="Porter J.L."/>
            <person name="Howden B."/>
            <person name="Hertweck C."/>
            <person name="Stinear T.P."/>
            <person name="Pidot S.J."/>
        </authorList>
    </citation>
    <scope>NUCLEOTIDE SEQUENCE [LARGE SCALE GENOMIC DNA]</scope>
    <source>
        <strain evidence="5 6">AUSMDU00012717</strain>
    </source>
</reference>
<dbReference type="InterPro" id="IPR058644">
    <property type="entry name" value="Mtb12-like_C"/>
</dbReference>
<proteinExistence type="inferred from homology"/>
<evidence type="ECO:0000256" key="1">
    <source>
        <dbReference type="ARBA" id="ARBA00022729"/>
    </source>
</evidence>
<dbReference type="Proteomes" id="UP000503540">
    <property type="component" value="Chromosome"/>
</dbReference>
<feature type="domain" description="Low molecular weight antigen MTB12-like C-terminal" evidence="4">
    <location>
        <begin position="43"/>
        <end position="155"/>
    </location>
</feature>
<dbReference type="KEGG" id="nah:F5544_05010"/>
<organism evidence="5 6">
    <name type="scientific">Nocardia arthritidis</name>
    <dbReference type="NCBI Taxonomy" id="228602"/>
    <lineage>
        <taxon>Bacteria</taxon>
        <taxon>Bacillati</taxon>
        <taxon>Actinomycetota</taxon>
        <taxon>Actinomycetes</taxon>
        <taxon>Mycobacteriales</taxon>
        <taxon>Nocardiaceae</taxon>
        <taxon>Nocardia</taxon>
    </lineage>
</organism>
<evidence type="ECO:0000313" key="6">
    <source>
        <dbReference type="Proteomes" id="UP000503540"/>
    </source>
</evidence>
<evidence type="ECO:0000259" key="4">
    <source>
        <dbReference type="Pfam" id="PF26580"/>
    </source>
</evidence>
<feature type="signal peptide" evidence="3">
    <location>
        <begin position="1"/>
        <end position="35"/>
    </location>
</feature>
<evidence type="ECO:0000256" key="3">
    <source>
        <dbReference type="SAM" id="SignalP"/>
    </source>
</evidence>
<keyword evidence="6" id="KW-1185">Reference proteome</keyword>